<reference evidence="2" key="1">
    <citation type="submission" date="2021-08" db="EMBL/GenBank/DDBJ databases">
        <authorList>
            <person name="Misof B."/>
            <person name="Oliver O."/>
            <person name="Podsiadlowski L."/>
            <person name="Donath A."/>
            <person name="Peters R."/>
            <person name="Mayer C."/>
            <person name="Rust J."/>
            <person name="Gunkel S."/>
            <person name="Lesny P."/>
            <person name="Martin S."/>
            <person name="Oeyen J.P."/>
            <person name="Petersen M."/>
            <person name="Panagiotis P."/>
            <person name="Wilbrandt J."/>
            <person name="Tanja T."/>
        </authorList>
    </citation>
    <scope>NUCLEOTIDE SEQUENCE</scope>
    <source>
        <strain evidence="2">GBR_01_08_01A</strain>
        <tissue evidence="2">Thorax + abdomen</tissue>
    </source>
</reference>
<dbReference type="Gene3D" id="3.30.420.10">
    <property type="entry name" value="Ribonuclease H-like superfamily/Ribonuclease H"/>
    <property type="match status" value="1"/>
</dbReference>
<protein>
    <recommendedName>
        <fullName evidence="1">Mos1 transposase HTH domain-containing protein</fullName>
    </recommendedName>
</protein>
<dbReference type="GO" id="GO:0006303">
    <property type="term" value="P:double-strand break repair via nonhomologous end joining"/>
    <property type="evidence" value="ECO:0007669"/>
    <property type="project" value="TreeGrafter"/>
</dbReference>
<dbReference type="GO" id="GO:0015074">
    <property type="term" value="P:DNA integration"/>
    <property type="evidence" value="ECO:0007669"/>
    <property type="project" value="TreeGrafter"/>
</dbReference>
<dbReference type="EMBL" id="JAIFRP010000039">
    <property type="protein sequence ID" value="KAK2581559.1"/>
    <property type="molecule type" value="Genomic_DNA"/>
</dbReference>
<dbReference type="Pfam" id="PF17906">
    <property type="entry name" value="HTH_48"/>
    <property type="match status" value="1"/>
</dbReference>
<accession>A0AAD9RKT1</accession>
<dbReference type="GO" id="GO:0042800">
    <property type="term" value="F:histone H3K4 methyltransferase activity"/>
    <property type="evidence" value="ECO:0007669"/>
    <property type="project" value="TreeGrafter"/>
</dbReference>
<dbReference type="GO" id="GO:0044547">
    <property type="term" value="F:DNA topoisomerase binding"/>
    <property type="evidence" value="ECO:0007669"/>
    <property type="project" value="TreeGrafter"/>
</dbReference>
<dbReference type="PANTHER" id="PTHR46060:SF2">
    <property type="entry name" value="HISTONE-LYSINE N-METHYLTRANSFERASE SETMAR"/>
    <property type="match status" value="1"/>
</dbReference>
<dbReference type="PANTHER" id="PTHR46060">
    <property type="entry name" value="MARINER MOS1 TRANSPOSASE-LIKE PROTEIN"/>
    <property type="match status" value="1"/>
</dbReference>
<dbReference type="GO" id="GO:0003697">
    <property type="term" value="F:single-stranded DNA binding"/>
    <property type="evidence" value="ECO:0007669"/>
    <property type="project" value="TreeGrafter"/>
</dbReference>
<dbReference type="GO" id="GO:0000729">
    <property type="term" value="P:DNA double-strand break processing"/>
    <property type="evidence" value="ECO:0007669"/>
    <property type="project" value="TreeGrafter"/>
</dbReference>
<dbReference type="Pfam" id="PF01359">
    <property type="entry name" value="Transposase_1"/>
    <property type="match status" value="1"/>
</dbReference>
<feature type="domain" description="Mos1 transposase HTH" evidence="1">
    <location>
        <begin position="6"/>
        <end position="52"/>
    </location>
</feature>
<dbReference type="GO" id="GO:0035861">
    <property type="term" value="C:site of double-strand break"/>
    <property type="evidence" value="ECO:0007669"/>
    <property type="project" value="TreeGrafter"/>
</dbReference>
<reference evidence="2" key="2">
    <citation type="journal article" date="2023" name="Commun. Biol.">
        <title>Intrasexual cuticular hydrocarbon dimorphism in a wasp sheds light on hydrocarbon biosynthesis genes in Hymenoptera.</title>
        <authorList>
            <person name="Moris V.C."/>
            <person name="Podsiadlowski L."/>
            <person name="Martin S."/>
            <person name="Oeyen J.P."/>
            <person name="Donath A."/>
            <person name="Petersen M."/>
            <person name="Wilbrandt J."/>
            <person name="Misof B."/>
            <person name="Liedtke D."/>
            <person name="Thamm M."/>
            <person name="Scheiner R."/>
            <person name="Schmitt T."/>
            <person name="Niehuis O."/>
        </authorList>
    </citation>
    <scope>NUCLEOTIDE SEQUENCE</scope>
    <source>
        <strain evidence="2">GBR_01_08_01A</strain>
    </source>
</reference>
<name>A0AAD9RKT1_9HYME</name>
<dbReference type="Proteomes" id="UP001258017">
    <property type="component" value="Unassembled WGS sequence"/>
</dbReference>
<evidence type="ECO:0000313" key="2">
    <source>
        <dbReference type="EMBL" id="KAK2581559.1"/>
    </source>
</evidence>
<dbReference type="GO" id="GO:0044774">
    <property type="term" value="P:mitotic DNA integrity checkpoint signaling"/>
    <property type="evidence" value="ECO:0007669"/>
    <property type="project" value="TreeGrafter"/>
</dbReference>
<dbReference type="GO" id="GO:0005634">
    <property type="term" value="C:nucleus"/>
    <property type="evidence" value="ECO:0007669"/>
    <property type="project" value="TreeGrafter"/>
</dbReference>
<evidence type="ECO:0000313" key="3">
    <source>
        <dbReference type="Proteomes" id="UP001258017"/>
    </source>
</evidence>
<evidence type="ECO:0000259" key="1">
    <source>
        <dbReference type="Pfam" id="PF17906"/>
    </source>
</evidence>
<proteinExistence type="predicted"/>
<dbReference type="AlphaFoldDB" id="A0AAD9RKT1"/>
<dbReference type="InterPro" id="IPR036388">
    <property type="entry name" value="WH-like_DNA-bd_sf"/>
</dbReference>
<keyword evidence="3" id="KW-1185">Reference proteome</keyword>
<dbReference type="GO" id="GO:0003690">
    <property type="term" value="F:double-stranded DNA binding"/>
    <property type="evidence" value="ECO:0007669"/>
    <property type="project" value="TreeGrafter"/>
</dbReference>
<sequence>MEISEIHVLMKYEFHRGATTRQAVANINSVFGIQVATNATLARWFKKFRSGDFDLSNEPRGRPKTQVDNDVLKATVEANSSQSARELSLMYNVSRQTILTHLAQIGKVKKLDKWIPHELTDAQKERRLDACLSLLSRNKAEPFLNQIVTCDEKWIMYDNRKRSSQWLDKDEPPKHCPKRDIHQKKLMVSLVVWLRCHPPQLYGTWPIDHGECLLLSTRRNDEKSCD</sequence>
<dbReference type="GO" id="GO:0000793">
    <property type="term" value="C:condensed chromosome"/>
    <property type="evidence" value="ECO:0007669"/>
    <property type="project" value="TreeGrafter"/>
</dbReference>
<dbReference type="InterPro" id="IPR036397">
    <property type="entry name" value="RNaseH_sf"/>
</dbReference>
<dbReference type="GO" id="GO:0031297">
    <property type="term" value="P:replication fork processing"/>
    <property type="evidence" value="ECO:0007669"/>
    <property type="project" value="TreeGrafter"/>
</dbReference>
<dbReference type="GO" id="GO:0046975">
    <property type="term" value="F:histone H3K36 methyltransferase activity"/>
    <property type="evidence" value="ECO:0007669"/>
    <property type="project" value="TreeGrafter"/>
</dbReference>
<dbReference type="Gene3D" id="1.10.10.1450">
    <property type="match status" value="1"/>
</dbReference>
<dbReference type="Gene3D" id="1.10.10.10">
    <property type="entry name" value="Winged helix-like DNA-binding domain superfamily/Winged helix DNA-binding domain"/>
    <property type="match status" value="1"/>
</dbReference>
<dbReference type="GO" id="GO:0000014">
    <property type="term" value="F:single-stranded DNA endodeoxyribonuclease activity"/>
    <property type="evidence" value="ECO:0007669"/>
    <property type="project" value="TreeGrafter"/>
</dbReference>
<gene>
    <name evidence="2" type="ORF">KPH14_005210</name>
</gene>
<dbReference type="InterPro" id="IPR041426">
    <property type="entry name" value="Mos1_HTH"/>
</dbReference>
<dbReference type="InterPro" id="IPR052709">
    <property type="entry name" value="Transposase-MT_Hybrid"/>
</dbReference>
<dbReference type="InterPro" id="IPR001888">
    <property type="entry name" value="Transposase_1"/>
</dbReference>
<organism evidence="2 3">
    <name type="scientific">Odynerus spinipes</name>
    <dbReference type="NCBI Taxonomy" id="1348599"/>
    <lineage>
        <taxon>Eukaryota</taxon>
        <taxon>Metazoa</taxon>
        <taxon>Ecdysozoa</taxon>
        <taxon>Arthropoda</taxon>
        <taxon>Hexapoda</taxon>
        <taxon>Insecta</taxon>
        <taxon>Pterygota</taxon>
        <taxon>Neoptera</taxon>
        <taxon>Endopterygota</taxon>
        <taxon>Hymenoptera</taxon>
        <taxon>Apocrita</taxon>
        <taxon>Aculeata</taxon>
        <taxon>Vespoidea</taxon>
        <taxon>Vespidae</taxon>
        <taxon>Eumeninae</taxon>
        <taxon>Odynerus</taxon>
    </lineage>
</organism>
<comment type="caution">
    <text evidence="2">The sequence shown here is derived from an EMBL/GenBank/DDBJ whole genome shotgun (WGS) entry which is preliminary data.</text>
</comment>